<dbReference type="AlphaFoldDB" id="A0A3N4JDR7"/>
<accession>A0A3N4JDR7</accession>
<sequence length="66" mass="8052">CCAQKTLSKQQDFLKQCGKLQEELEVRGYLVAFYPKFHCEFNWIEYYWGHAKWHAWNNCNYNIESL</sequence>
<protein>
    <recommendedName>
        <fullName evidence="3">Tc1-like transposase DDE domain-containing protein</fullName>
    </recommendedName>
</protein>
<gene>
    <name evidence="1" type="ORF">L873DRAFT_1698122</name>
</gene>
<organism evidence="1 2">
    <name type="scientific">Choiromyces venosus 120613-1</name>
    <dbReference type="NCBI Taxonomy" id="1336337"/>
    <lineage>
        <taxon>Eukaryota</taxon>
        <taxon>Fungi</taxon>
        <taxon>Dikarya</taxon>
        <taxon>Ascomycota</taxon>
        <taxon>Pezizomycotina</taxon>
        <taxon>Pezizomycetes</taxon>
        <taxon>Pezizales</taxon>
        <taxon>Tuberaceae</taxon>
        <taxon>Choiromyces</taxon>
    </lineage>
</organism>
<reference evidence="1 2" key="1">
    <citation type="journal article" date="2018" name="Nat. Ecol. Evol.">
        <title>Pezizomycetes genomes reveal the molecular basis of ectomycorrhizal truffle lifestyle.</title>
        <authorList>
            <person name="Murat C."/>
            <person name="Payen T."/>
            <person name="Noel B."/>
            <person name="Kuo A."/>
            <person name="Morin E."/>
            <person name="Chen J."/>
            <person name="Kohler A."/>
            <person name="Krizsan K."/>
            <person name="Balestrini R."/>
            <person name="Da Silva C."/>
            <person name="Montanini B."/>
            <person name="Hainaut M."/>
            <person name="Levati E."/>
            <person name="Barry K.W."/>
            <person name="Belfiori B."/>
            <person name="Cichocki N."/>
            <person name="Clum A."/>
            <person name="Dockter R.B."/>
            <person name="Fauchery L."/>
            <person name="Guy J."/>
            <person name="Iotti M."/>
            <person name="Le Tacon F."/>
            <person name="Lindquist E.A."/>
            <person name="Lipzen A."/>
            <person name="Malagnac F."/>
            <person name="Mello A."/>
            <person name="Molinier V."/>
            <person name="Miyauchi S."/>
            <person name="Poulain J."/>
            <person name="Riccioni C."/>
            <person name="Rubini A."/>
            <person name="Sitrit Y."/>
            <person name="Splivallo R."/>
            <person name="Traeger S."/>
            <person name="Wang M."/>
            <person name="Zifcakova L."/>
            <person name="Wipf D."/>
            <person name="Zambonelli A."/>
            <person name="Paolocci F."/>
            <person name="Nowrousian M."/>
            <person name="Ottonello S."/>
            <person name="Baldrian P."/>
            <person name="Spatafora J.W."/>
            <person name="Henrissat B."/>
            <person name="Nagy L.G."/>
            <person name="Aury J.M."/>
            <person name="Wincker P."/>
            <person name="Grigoriev I.V."/>
            <person name="Bonfante P."/>
            <person name="Martin F.M."/>
        </authorList>
    </citation>
    <scope>NUCLEOTIDE SEQUENCE [LARGE SCALE GENOMIC DNA]</scope>
    <source>
        <strain evidence="1 2">120613-1</strain>
    </source>
</reference>
<dbReference type="STRING" id="1336337.A0A3N4JDR7"/>
<dbReference type="OrthoDB" id="2449121at2759"/>
<dbReference type="EMBL" id="ML120426">
    <property type="protein sequence ID" value="RPA95417.1"/>
    <property type="molecule type" value="Genomic_DNA"/>
</dbReference>
<proteinExistence type="predicted"/>
<dbReference type="Proteomes" id="UP000276215">
    <property type="component" value="Unassembled WGS sequence"/>
</dbReference>
<keyword evidence="2" id="KW-1185">Reference proteome</keyword>
<evidence type="ECO:0008006" key="3">
    <source>
        <dbReference type="Google" id="ProtNLM"/>
    </source>
</evidence>
<evidence type="ECO:0000313" key="1">
    <source>
        <dbReference type="EMBL" id="RPA95417.1"/>
    </source>
</evidence>
<feature type="non-terminal residue" evidence="1">
    <location>
        <position position="1"/>
    </location>
</feature>
<name>A0A3N4JDR7_9PEZI</name>
<evidence type="ECO:0000313" key="2">
    <source>
        <dbReference type="Proteomes" id="UP000276215"/>
    </source>
</evidence>